<feature type="binding site" evidence="2">
    <location>
        <begin position="82"/>
        <end position="85"/>
    </location>
    <ligand>
        <name>substrate</name>
    </ligand>
</feature>
<dbReference type="InterPro" id="IPR029033">
    <property type="entry name" value="His_PPase_superfam"/>
</dbReference>
<name>A0A368KZP0_9BURK</name>
<dbReference type="InterPro" id="IPR013078">
    <property type="entry name" value="His_Pase_superF_clade-1"/>
</dbReference>
<accession>A0A368KZP0</accession>
<keyword evidence="4" id="KW-1185">Reference proteome</keyword>
<comment type="caution">
    <text evidence="3">The sequence shown here is derived from an EMBL/GenBank/DDBJ whole genome shotgun (WGS) entry which is preliminary data.</text>
</comment>
<dbReference type="SUPFAM" id="SSF53254">
    <property type="entry name" value="Phosphoglycerate mutase-like"/>
    <property type="match status" value="1"/>
</dbReference>
<feature type="binding site" evidence="2">
    <location>
        <begin position="8"/>
        <end position="15"/>
    </location>
    <ligand>
        <name>substrate</name>
    </ligand>
</feature>
<dbReference type="Proteomes" id="UP000252357">
    <property type="component" value="Unassembled WGS sequence"/>
</dbReference>
<organism evidence="3 4">
    <name type="scientific">Parvibium lacunae</name>
    <dbReference type="NCBI Taxonomy" id="1888893"/>
    <lineage>
        <taxon>Bacteria</taxon>
        <taxon>Pseudomonadati</taxon>
        <taxon>Pseudomonadota</taxon>
        <taxon>Betaproteobacteria</taxon>
        <taxon>Burkholderiales</taxon>
        <taxon>Alcaligenaceae</taxon>
        <taxon>Parvibium</taxon>
    </lineage>
</organism>
<feature type="binding site" evidence="2">
    <location>
        <position position="58"/>
    </location>
    <ligand>
        <name>substrate</name>
    </ligand>
</feature>
<dbReference type="Pfam" id="PF00300">
    <property type="entry name" value="His_Phos_1"/>
    <property type="match status" value="1"/>
</dbReference>
<evidence type="ECO:0000313" key="3">
    <source>
        <dbReference type="EMBL" id="RCS56777.1"/>
    </source>
</evidence>
<feature type="active site" description="Proton donor/acceptor" evidence="1">
    <location>
        <position position="82"/>
    </location>
</feature>
<protein>
    <submittedName>
        <fullName evidence="3">Histidine phosphatase family protein</fullName>
    </submittedName>
</protein>
<evidence type="ECO:0000256" key="2">
    <source>
        <dbReference type="PIRSR" id="PIRSR613078-2"/>
    </source>
</evidence>
<dbReference type="CDD" id="cd07067">
    <property type="entry name" value="HP_PGM_like"/>
    <property type="match status" value="1"/>
</dbReference>
<evidence type="ECO:0000313" key="4">
    <source>
        <dbReference type="Proteomes" id="UP000252357"/>
    </source>
</evidence>
<dbReference type="GO" id="GO:0005524">
    <property type="term" value="F:ATP binding"/>
    <property type="evidence" value="ECO:0007669"/>
    <property type="project" value="InterPro"/>
</dbReference>
<dbReference type="GO" id="GO:0006003">
    <property type="term" value="P:fructose 2,6-bisphosphate metabolic process"/>
    <property type="evidence" value="ECO:0007669"/>
    <property type="project" value="InterPro"/>
</dbReference>
<reference evidence="3 4" key="1">
    <citation type="journal article" date="2018" name="Int. J. Syst. Evol. Microbiol.">
        <title>Parvibium lacunae gen. nov., sp. nov., a new member of the family Alcaligenaceae isolated from a freshwater pond.</title>
        <authorList>
            <person name="Chen W.M."/>
            <person name="Xie P.B."/>
            <person name="Hsu M.Y."/>
            <person name="Sheu S.Y."/>
        </authorList>
    </citation>
    <scope>NUCLEOTIDE SEQUENCE [LARGE SCALE GENOMIC DNA]</scope>
    <source>
        <strain evidence="3 4">KMB9</strain>
    </source>
</reference>
<dbReference type="RefSeq" id="WP_114403380.1">
    <property type="nucleotide sequence ID" value="NZ_QPGB01000005.1"/>
</dbReference>
<dbReference type="PANTHER" id="PTHR48100">
    <property type="entry name" value="BROAD-SPECIFICITY PHOSPHATASE YOR283W-RELATED"/>
    <property type="match status" value="1"/>
</dbReference>
<dbReference type="InterPro" id="IPR050275">
    <property type="entry name" value="PGM_Phosphatase"/>
</dbReference>
<dbReference type="InterPro" id="IPR003094">
    <property type="entry name" value="6Pfruct_kin"/>
</dbReference>
<dbReference type="GO" id="GO:0005829">
    <property type="term" value="C:cytosol"/>
    <property type="evidence" value="ECO:0007669"/>
    <property type="project" value="TreeGrafter"/>
</dbReference>
<dbReference type="PROSITE" id="PS00175">
    <property type="entry name" value="PG_MUTASE"/>
    <property type="match status" value="1"/>
</dbReference>
<dbReference type="Gene3D" id="3.40.50.1240">
    <property type="entry name" value="Phosphoglycerate mutase-like"/>
    <property type="match status" value="1"/>
</dbReference>
<gene>
    <name evidence="3" type="ORF">DU000_10530</name>
</gene>
<evidence type="ECO:0000256" key="1">
    <source>
        <dbReference type="PIRSR" id="PIRSR613078-1"/>
    </source>
</evidence>
<sequence length="230" mass="25408">MLEILLIRHGETDWNVVGRIQGHTDIPLNALGQRQAAQVALACAATPLATIYSSDLQRAQQTAQAIADAQQLSVTLSPLLRERCYGCFEGLTPDEIELSYPDAYTLWQTRDPAYVIPQGESLQTFYARVITAFSTWVAQAAQGYPEQRVALVAHGGVLDCVYRYMTGMGLGQPRSFTLHNAALNRVQFDAAANRYAILEWGNCSHLQVLQAPARDEMSEPQACPVDKRLL</sequence>
<dbReference type="GO" id="GO:0016791">
    <property type="term" value="F:phosphatase activity"/>
    <property type="evidence" value="ECO:0007669"/>
    <property type="project" value="TreeGrafter"/>
</dbReference>
<dbReference type="SMART" id="SM00855">
    <property type="entry name" value="PGAM"/>
    <property type="match status" value="1"/>
</dbReference>
<dbReference type="PRINTS" id="PR00991">
    <property type="entry name" value="6PFRUCTKNASE"/>
</dbReference>
<dbReference type="AlphaFoldDB" id="A0A368KZP0"/>
<dbReference type="InterPro" id="IPR001345">
    <property type="entry name" value="PG/BPGM_mutase_AS"/>
</dbReference>
<dbReference type="PANTHER" id="PTHR48100:SF44">
    <property type="entry name" value="PHOSPHATASE C1620.13-RELATED"/>
    <property type="match status" value="1"/>
</dbReference>
<feature type="active site" description="Tele-phosphohistidine intermediate" evidence="1">
    <location>
        <position position="9"/>
    </location>
</feature>
<proteinExistence type="predicted"/>
<dbReference type="OrthoDB" id="9783269at2"/>
<dbReference type="EMBL" id="QPGB01000005">
    <property type="protein sequence ID" value="RCS56777.1"/>
    <property type="molecule type" value="Genomic_DNA"/>
</dbReference>